<organism evidence="13 14">
    <name type="scientific">Dethiosulfatarculus sandiegensis</name>
    <dbReference type="NCBI Taxonomy" id="1429043"/>
    <lineage>
        <taxon>Bacteria</taxon>
        <taxon>Pseudomonadati</taxon>
        <taxon>Thermodesulfobacteriota</taxon>
        <taxon>Desulfarculia</taxon>
        <taxon>Desulfarculales</taxon>
        <taxon>Desulfarculaceae</taxon>
        <taxon>Dethiosulfatarculus</taxon>
    </lineage>
</organism>
<dbReference type="InterPro" id="IPR006110">
    <property type="entry name" value="Pol_omega/Rpo6/RPB6"/>
</dbReference>
<dbReference type="Gene3D" id="3.90.940.10">
    <property type="match status" value="1"/>
</dbReference>
<dbReference type="RefSeq" id="WP_082464291.1">
    <property type="nucleotide sequence ID" value="NZ_AZAC01000014.1"/>
</dbReference>
<dbReference type="GO" id="GO:0003899">
    <property type="term" value="F:DNA-directed RNA polymerase activity"/>
    <property type="evidence" value="ECO:0007669"/>
    <property type="project" value="UniProtKB-UniRule"/>
</dbReference>
<dbReference type="AlphaFoldDB" id="A0A0D2J678"/>
<evidence type="ECO:0000313" key="14">
    <source>
        <dbReference type="Proteomes" id="UP000032233"/>
    </source>
</evidence>
<dbReference type="NCBIfam" id="TIGR00690">
    <property type="entry name" value="rpoZ"/>
    <property type="match status" value="1"/>
</dbReference>
<name>A0A0D2J678_9BACT</name>
<feature type="region of interest" description="Disordered" evidence="12">
    <location>
        <begin position="79"/>
        <end position="98"/>
    </location>
</feature>
<keyword evidence="5 11" id="KW-0808">Transferase</keyword>
<gene>
    <name evidence="11" type="primary">rpoZ</name>
    <name evidence="13" type="ORF">X474_11595</name>
</gene>
<keyword evidence="6 11" id="KW-0548">Nucleotidyltransferase</keyword>
<evidence type="ECO:0000256" key="2">
    <source>
        <dbReference type="ARBA" id="ARBA00012418"/>
    </source>
</evidence>
<dbReference type="GO" id="GO:0000428">
    <property type="term" value="C:DNA-directed RNA polymerase complex"/>
    <property type="evidence" value="ECO:0007669"/>
    <property type="project" value="UniProtKB-KW"/>
</dbReference>
<dbReference type="Pfam" id="PF01192">
    <property type="entry name" value="RNA_pol_Rpb6"/>
    <property type="match status" value="1"/>
</dbReference>
<sequence>MARVTIEDCLRRVDNRFSLVHLASQRVHQLREGAVPHIKSKNKEIVLSLREVAAGKIFPVSEGTANREKSEAEARKKEILMQAKAKAEEDASKASPKA</sequence>
<dbReference type="PANTHER" id="PTHR34476:SF1">
    <property type="entry name" value="DNA-DIRECTED RNA POLYMERASE SUBUNIT OMEGA"/>
    <property type="match status" value="1"/>
</dbReference>
<dbReference type="InterPro" id="IPR036161">
    <property type="entry name" value="RPB6/omega-like_sf"/>
</dbReference>
<evidence type="ECO:0000256" key="3">
    <source>
        <dbReference type="ARBA" id="ARBA00013725"/>
    </source>
</evidence>
<proteinExistence type="inferred from homology"/>
<evidence type="ECO:0000256" key="11">
    <source>
        <dbReference type="HAMAP-Rule" id="MF_00366"/>
    </source>
</evidence>
<comment type="caution">
    <text evidence="13">The sequence shown here is derived from an EMBL/GenBank/DDBJ whole genome shotgun (WGS) entry which is preliminary data.</text>
</comment>
<evidence type="ECO:0000256" key="4">
    <source>
        <dbReference type="ARBA" id="ARBA00022478"/>
    </source>
</evidence>
<accession>A0A0D2J678</accession>
<evidence type="ECO:0000256" key="12">
    <source>
        <dbReference type="SAM" id="MobiDB-lite"/>
    </source>
</evidence>
<dbReference type="GO" id="GO:0006351">
    <property type="term" value="P:DNA-templated transcription"/>
    <property type="evidence" value="ECO:0007669"/>
    <property type="project" value="UniProtKB-UniRule"/>
</dbReference>
<dbReference type="OrthoDB" id="9796300at2"/>
<evidence type="ECO:0000256" key="10">
    <source>
        <dbReference type="ARBA" id="ARBA00048552"/>
    </source>
</evidence>
<dbReference type="GO" id="GO:0003677">
    <property type="term" value="F:DNA binding"/>
    <property type="evidence" value="ECO:0007669"/>
    <property type="project" value="UniProtKB-UniRule"/>
</dbReference>
<dbReference type="EMBL" id="AZAC01000014">
    <property type="protein sequence ID" value="KIX13644.1"/>
    <property type="molecule type" value="Genomic_DNA"/>
</dbReference>
<protein>
    <recommendedName>
        <fullName evidence="3 11">DNA-directed RNA polymerase subunit omega</fullName>
        <shortName evidence="11">RNAP omega subunit</shortName>
        <ecNumber evidence="2 11">2.7.7.6</ecNumber>
    </recommendedName>
    <alternativeName>
        <fullName evidence="9 11">RNA polymerase omega subunit</fullName>
    </alternativeName>
    <alternativeName>
        <fullName evidence="8 11">Transcriptase subunit omega</fullName>
    </alternativeName>
</protein>
<evidence type="ECO:0000313" key="13">
    <source>
        <dbReference type="EMBL" id="KIX13644.1"/>
    </source>
</evidence>
<dbReference type="FunCoup" id="A0A0D2J678">
    <property type="interactions" value="163"/>
</dbReference>
<keyword evidence="7 11" id="KW-0804">Transcription</keyword>
<comment type="similarity">
    <text evidence="1 11">Belongs to the RNA polymerase subunit omega family.</text>
</comment>
<comment type="catalytic activity">
    <reaction evidence="10 11">
        <text>RNA(n) + a ribonucleoside 5'-triphosphate = RNA(n+1) + diphosphate</text>
        <dbReference type="Rhea" id="RHEA:21248"/>
        <dbReference type="Rhea" id="RHEA-COMP:14527"/>
        <dbReference type="Rhea" id="RHEA-COMP:17342"/>
        <dbReference type="ChEBI" id="CHEBI:33019"/>
        <dbReference type="ChEBI" id="CHEBI:61557"/>
        <dbReference type="ChEBI" id="CHEBI:140395"/>
        <dbReference type="EC" id="2.7.7.6"/>
    </reaction>
</comment>
<evidence type="ECO:0000256" key="6">
    <source>
        <dbReference type="ARBA" id="ARBA00022695"/>
    </source>
</evidence>
<dbReference type="STRING" id="1429043.X474_11595"/>
<dbReference type="EC" id="2.7.7.6" evidence="2 11"/>
<dbReference type="SMART" id="SM01409">
    <property type="entry name" value="RNA_pol_Rpb6"/>
    <property type="match status" value="1"/>
</dbReference>
<reference evidence="13 14" key="1">
    <citation type="submission" date="2013-11" db="EMBL/GenBank/DDBJ databases">
        <title>Metagenomic analysis of a methanogenic consortium involved in long chain n-alkane degradation.</title>
        <authorList>
            <person name="Davidova I.A."/>
            <person name="Callaghan A.V."/>
            <person name="Wawrik B."/>
            <person name="Pruitt S."/>
            <person name="Marks C."/>
            <person name="Duncan K.E."/>
            <person name="Suflita J.M."/>
        </authorList>
    </citation>
    <scope>NUCLEOTIDE SEQUENCE [LARGE SCALE GENOMIC DNA]</scope>
    <source>
        <strain evidence="13 14">SPR</strain>
    </source>
</reference>
<dbReference type="InParanoid" id="A0A0D2J678"/>
<evidence type="ECO:0000256" key="7">
    <source>
        <dbReference type="ARBA" id="ARBA00023163"/>
    </source>
</evidence>
<dbReference type="InterPro" id="IPR003716">
    <property type="entry name" value="DNA-dir_RNA_pol_omega"/>
</dbReference>
<dbReference type="Proteomes" id="UP000032233">
    <property type="component" value="Unassembled WGS sequence"/>
</dbReference>
<keyword evidence="14" id="KW-1185">Reference proteome</keyword>
<keyword evidence="4 11" id="KW-0240">DNA-directed RNA polymerase</keyword>
<evidence type="ECO:0000256" key="9">
    <source>
        <dbReference type="ARBA" id="ARBA00030998"/>
    </source>
</evidence>
<evidence type="ECO:0000256" key="5">
    <source>
        <dbReference type="ARBA" id="ARBA00022679"/>
    </source>
</evidence>
<comment type="subunit">
    <text evidence="11">The RNAP catalytic core consists of 2 alpha, 1 beta, 1 beta' and 1 omega subunit. When a sigma factor is associated with the core the holoenzyme is formed, which can initiate transcription.</text>
</comment>
<comment type="function">
    <text evidence="11">Promotes RNA polymerase assembly. Latches the N- and C-terminal regions of the beta' subunit thereby facilitating its interaction with the beta and alpha subunits.</text>
</comment>
<dbReference type="HAMAP" id="MF_00366">
    <property type="entry name" value="RNApol_bact_RpoZ"/>
    <property type="match status" value="1"/>
</dbReference>
<dbReference type="PANTHER" id="PTHR34476">
    <property type="entry name" value="DNA-DIRECTED RNA POLYMERASE SUBUNIT OMEGA"/>
    <property type="match status" value="1"/>
</dbReference>
<evidence type="ECO:0000256" key="1">
    <source>
        <dbReference type="ARBA" id="ARBA00006711"/>
    </source>
</evidence>
<feature type="compositionally biased region" description="Basic and acidic residues" evidence="12">
    <location>
        <begin position="79"/>
        <end position="92"/>
    </location>
</feature>
<dbReference type="SUPFAM" id="SSF63562">
    <property type="entry name" value="RPB6/omega subunit-like"/>
    <property type="match status" value="1"/>
</dbReference>
<evidence type="ECO:0000256" key="8">
    <source>
        <dbReference type="ARBA" id="ARBA00029924"/>
    </source>
</evidence>